<feature type="domain" description="ThuA-like" evidence="1">
    <location>
        <begin position="13"/>
        <end position="211"/>
    </location>
</feature>
<dbReference type="Gene3D" id="3.40.50.880">
    <property type="match status" value="1"/>
</dbReference>
<dbReference type="InterPro" id="IPR029062">
    <property type="entry name" value="Class_I_gatase-like"/>
</dbReference>
<dbReference type="EMBL" id="JAFBFI010000003">
    <property type="protein sequence ID" value="MBM7691661.1"/>
    <property type="molecule type" value="Genomic_DNA"/>
</dbReference>
<organism evidence="2 3">
    <name type="scientific">Peribacillus deserti</name>
    <dbReference type="NCBI Taxonomy" id="673318"/>
    <lineage>
        <taxon>Bacteria</taxon>
        <taxon>Bacillati</taxon>
        <taxon>Bacillota</taxon>
        <taxon>Bacilli</taxon>
        <taxon>Bacillales</taxon>
        <taxon>Bacillaceae</taxon>
        <taxon>Peribacillus</taxon>
    </lineage>
</organism>
<evidence type="ECO:0000313" key="2">
    <source>
        <dbReference type="EMBL" id="MBM7691661.1"/>
    </source>
</evidence>
<dbReference type="Pfam" id="PF06283">
    <property type="entry name" value="ThuA"/>
    <property type="match status" value="1"/>
</dbReference>
<keyword evidence="2" id="KW-0315">Glutamine amidotransferase</keyword>
<reference evidence="2 3" key="1">
    <citation type="submission" date="2021-01" db="EMBL/GenBank/DDBJ databases">
        <title>Genomic Encyclopedia of Type Strains, Phase IV (KMG-IV): sequencing the most valuable type-strain genomes for metagenomic binning, comparative biology and taxonomic classification.</title>
        <authorList>
            <person name="Goeker M."/>
        </authorList>
    </citation>
    <scope>NUCLEOTIDE SEQUENCE [LARGE SCALE GENOMIC DNA]</scope>
    <source>
        <strain evidence="2 3">DSM 105482</strain>
    </source>
</reference>
<accession>A0ABS2QHA4</accession>
<proteinExistence type="predicted"/>
<dbReference type="InterPro" id="IPR029010">
    <property type="entry name" value="ThuA-like"/>
</dbReference>
<dbReference type="SUPFAM" id="SSF52317">
    <property type="entry name" value="Class I glutamine amidotransferase-like"/>
    <property type="match status" value="1"/>
</dbReference>
<dbReference type="RefSeq" id="WP_204539580.1">
    <property type="nucleotide sequence ID" value="NZ_JAFBFI010000003.1"/>
</dbReference>
<evidence type="ECO:0000313" key="3">
    <source>
        <dbReference type="Proteomes" id="UP000823486"/>
    </source>
</evidence>
<sequence>MKRILAIVGDYYHKYEWAQESLLKALQPYQDVKLVFTETGQLLEKLGEKPDAVVLFKEDRVNPNEKEVSTWMTNEISQSIVDYVENGGNWVAWHAGLASFPVEGSYTQMLRGYFLSHPEKHQSVRYVSSGENLIVSETINFNIMDEHYFVHVDEANTNVFLRSESVDGESIAGWYHKYGNGRVVCLTPAHNQEGLMNSEFLSVLGKCVHWVSE</sequence>
<dbReference type="Proteomes" id="UP000823486">
    <property type="component" value="Unassembled WGS sequence"/>
</dbReference>
<evidence type="ECO:0000259" key="1">
    <source>
        <dbReference type="Pfam" id="PF06283"/>
    </source>
</evidence>
<name>A0ABS2QHA4_9BACI</name>
<comment type="caution">
    <text evidence="2">The sequence shown here is derived from an EMBL/GenBank/DDBJ whole genome shotgun (WGS) entry which is preliminary data.</text>
</comment>
<gene>
    <name evidence="2" type="ORF">JOC77_001068</name>
</gene>
<keyword evidence="3" id="KW-1185">Reference proteome</keyword>
<protein>
    <submittedName>
        <fullName evidence="2">Type 1 glutamine amidotransferase</fullName>
    </submittedName>
</protein>